<evidence type="ECO:0000256" key="1">
    <source>
        <dbReference type="SAM" id="MobiDB-lite"/>
    </source>
</evidence>
<dbReference type="AlphaFoldDB" id="A0A914HCN2"/>
<accession>A0A914HCN2</accession>
<reference evidence="3" key="1">
    <citation type="submission" date="2022-11" db="UniProtKB">
        <authorList>
            <consortium name="WormBaseParasite"/>
        </authorList>
    </citation>
    <scope>IDENTIFICATION</scope>
</reference>
<dbReference type="WBParaSite" id="Gr19_v10_g15821.t1">
    <property type="protein sequence ID" value="Gr19_v10_g15821.t1"/>
    <property type="gene ID" value="Gr19_v10_g15821"/>
</dbReference>
<name>A0A914HCN2_GLORO</name>
<protein>
    <submittedName>
        <fullName evidence="3">Transmembrane protein</fullName>
    </submittedName>
</protein>
<evidence type="ECO:0000313" key="2">
    <source>
        <dbReference type="Proteomes" id="UP000887572"/>
    </source>
</evidence>
<sequence length="325" mass="36169">MEATIGPSPLRRRLGRGRGVKGKRGRERAGEKDKGKGRGADGKEGKGRQRQLLSHVPGSQSAYVLQLARSLTRPEGKTSVRDSGPTKGDRQRGAMREYAIQLTETRDSQRKQRQERARENREREREYEPSSFAIFSANFGAEFDACGSRCEQSYHSSPSLVPGGGMKRKDTQGTIAVGLRQDAEDDGQFNVSKARGRSVDDVIRSTERRRRLIRALCFRVIRLVVALVPSFFMAFSNACRAAPFQEEESAEEFGGGGKQLIGNRKPHSAKQIMRRRDTSAEQSPYSVAPTAHLEAPMKALFHPMGKQSGERVIRPFPTTPVEQIL</sequence>
<evidence type="ECO:0000313" key="3">
    <source>
        <dbReference type="WBParaSite" id="Gr19_v10_g15821.t1"/>
    </source>
</evidence>
<keyword evidence="2" id="KW-1185">Reference proteome</keyword>
<proteinExistence type="predicted"/>
<feature type="compositionally biased region" description="Basic and acidic residues" evidence="1">
    <location>
        <begin position="27"/>
        <end position="47"/>
    </location>
</feature>
<feature type="compositionally biased region" description="Basic and acidic residues" evidence="1">
    <location>
        <begin position="104"/>
        <end position="128"/>
    </location>
</feature>
<feature type="region of interest" description="Disordered" evidence="1">
    <location>
        <begin position="1"/>
        <end position="128"/>
    </location>
</feature>
<organism evidence="2 3">
    <name type="scientific">Globodera rostochiensis</name>
    <name type="common">Golden nematode worm</name>
    <name type="synonym">Heterodera rostochiensis</name>
    <dbReference type="NCBI Taxonomy" id="31243"/>
    <lineage>
        <taxon>Eukaryota</taxon>
        <taxon>Metazoa</taxon>
        <taxon>Ecdysozoa</taxon>
        <taxon>Nematoda</taxon>
        <taxon>Chromadorea</taxon>
        <taxon>Rhabditida</taxon>
        <taxon>Tylenchina</taxon>
        <taxon>Tylenchomorpha</taxon>
        <taxon>Tylenchoidea</taxon>
        <taxon>Heteroderidae</taxon>
        <taxon>Heteroderinae</taxon>
        <taxon>Globodera</taxon>
    </lineage>
</organism>
<feature type="compositionally biased region" description="Basic residues" evidence="1">
    <location>
        <begin position="10"/>
        <end position="26"/>
    </location>
</feature>
<feature type="region of interest" description="Disordered" evidence="1">
    <location>
        <begin position="253"/>
        <end position="284"/>
    </location>
</feature>
<dbReference type="Proteomes" id="UP000887572">
    <property type="component" value="Unplaced"/>
</dbReference>